<keyword evidence="2" id="KW-1003">Cell membrane</keyword>
<gene>
    <name evidence="7" type="ORF">SDC9_152177</name>
</gene>
<evidence type="ECO:0000256" key="1">
    <source>
        <dbReference type="ARBA" id="ARBA00004651"/>
    </source>
</evidence>
<evidence type="ECO:0000256" key="4">
    <source>
        <dbReference type="ARBA" id="ARBA00022989"/>
    </source>
</evidence>
<evidence type="ECO:0000256" key="6">
    <source>
        <dbReference type="SAM" id="Phobius"/>
    </source>
</evidence>
<reference evidence="7" key="1">
    <citation type="submission" date="2019-08" db="EMBL/GenBank/DDBJ databases">
        <authorList>
            <person name="Kucharzyk K."/>
            <person name="Murdoch R.W."/>
            <person name="Higgins S."/>
            <person name="Loffler F."/>
        </authorList>
    </citation>
    <scope>NUCLEOTIDE SEQUENCE</scope>
</reference>
<dbReference type="GO" id="GO:0005886">
    <property type="term" value="C:plasma membrane"/>
    <property type="evidence" value="ECO:0007669"/>
    <property type="project" value="UniProtKB-SubCell"/>
</dbReference>
<keyword evidence="5 6" id="KW-0472">Membrane</keyword>
<accession>A0A645EUQ4</accession>
<evidence type="ECO:0000256" key="2">
    <source>
        <dbReference type="ARBA" id="ARBA00022475"/>
    </source>
</evidence>
<keyword evidence="3 6" id="KW-0812">Transmembrane</keyword>
<evidence type="ECO:0000256" key="3">
    <source>
        <dbReference type="ARBA" id="ARBA00022692"/>
    </source>
</evidence>
<keyword evidence="4 6" id="KW-1133">Transmembrane helix</keyword>
<dbReference type="AlphaFoldDB" id="A0A645EUQ4"/>
<feature type="transmembrane region" description="Helical" evidence="6">
    <location>
        <begin position="63"/>
        <end position="80"/>
    </location>
</feature>
<name>A0A645EUQ4_9ZZZZ</name>
<comment type="subcellular location">
    <subcellularLocation>
        <location evidence="1">Cell membrane</location>
        <topology evidence="1">Multi-pass membrane protein</topology>
    </subcellularLocation>
</comment>
<organism evidence="7">
    <name type="scientific">bioreactor metagenome</name>
    <dbReference type="NCBI Taxonomy" id="1076179"/>
    <lineage>
        <taxon>unclassified sequences</taxon>
        <taxon>metagenomes</taxon>
        <taxon>ecological metagenomes</taxon>
    </lineage>
</organism>
<evidence type="ECO:0000313" key="7">
    <source>
        <dbReference type="EMBL" id="MPN04929.1"/>
    </source>
</evidence>
<evidence type="ECO:0008006" key="8">
    <source>
        <dbReference type="Google" id="ProtNLM"/>
    </source>
</evidence>
<proteinExistence type="predicted"/>
<dbReference type="InterPro" id="IPR010343">
    <property type="entry name" value="ArAE_1"/>
</dbReference>
<feature type="transmembrane region" description="Helical" evidence="6">
    <location>
        <begin position="110"/>
        <end position="128"/>
    </location>
</feature>
<evidence type="ECO:0000256" key="5">
    <source>
        <dbReference type="ARBA" id="ARBA00023136"/>
    </source>
</evidence>
<protein>
    <recommendedName>
        <fullName evidence="8">Aromatic acid exporter family member 1</fullName>
    </recommendedName>
</protein>
<comment type="caution">
    <text evidence="7">The sequence shown here is derived from an EMBL/GenBank/DDBJ whole genome shotgun (WGS) entry which is preliminary data.</text>
</comment>
<sequence length="169" mass="18002">MIHLDKEKFHVGMRTTKSGVAVGFCVLLFKLLDRGSPMLAGLAAVFALREDCSQSLHHGIRRVGGNTVAGVLGVTLIAVKDFLGLDFSVDFFGTIIAIIILITVCNVLDMSTAIVGATATFLVVFYNIDDAEKITYAIQRVLDTVIGTSIAIGVNYLLPGSPQTPADNC</sequence>
<dbReference type="EMBL" id="VSSQ01050846">
    <property type="protein sequence ID" value="MPN04929.1"/>
    <property type="molecule type" value="Genomic_DNA"/>
</dbReference>
<dbReference type="Pfam" id="PF06081">
    <property type="entry name" value="ArAE_1"/>
    <property type="match status" value="1"/>
</dbReference>